<feature type="coiled-coil region" evidence="1">
    <location>
        <begin position="45"/>
        <end position="99"/>
    </location>
</feature>
<gene>
    <name evidence="3" type="ORF">DKG74_10010</name>
</gene>
<dbReference type="OrthoDB" id="9891435at2"/>
<protein>
    <submittedName>
        <fullName evidence="3">Uncharacterized protein</fullName>
    </submittedName>
</protein>
<keyword evidence="2" id="KW-1133">Transmembrane helix</keyword>
<keyword evidence="2" id="KW-0812">Transmembrane</keyword>
<dbReference type="EMBL" id="QGLE01000005">
    <property type="protein sequence ID" value="PWR22761.1"/>
    <property type="molecule type" value="Genomic_DNA"/>
</dbReference>
<evidence type="ECO:0000256" key="2">
    <source>
        <dbReference type="SAM" id="Phobius"/>
    </source>
</evidence>
<evidence type="ECO:0000313" key="4">
    <source>
        <dbReference type="Proteomes" id="UP000245461"/>
    </source>
</evidence>
<organism evidence="3 4">
    <name type="scientific">Zavarzinia aquatilis</name>
    <dbReference type="NCBI Taxonomy" id="2211142"/>
    <lineage>
        <taxon>Bacteria</taxon>
        <taxon>Pseudomonadati</taxon>
        <taxon>Pseudomonadota</taxon>
        <taxon>Alphaproteobacteria</taxon>
        <taxon>Rhodospirillales</taxon>
        <taxon>Zavarziniaceae</taxon>
        <taxon>Zavarzinia</taxon>
    </lineage>
</organism>
<sequence>MSDLSSRAPFRRSEFERQATLAIGSLLTAGILWMAAAIGDNTTALAGLRVQIEALRDQVAELKGLTKAALPAEDARRELSRVDALMVDLEARLRRVEGRR</sequence>
<proteinExistence type="predicted"/>
<accession>A0A317E7W9</accession>
<reference evidence="3 4" key="1">
    <citation type="submission" date="2018-05" db="EMBL/GenBank/DDBJ databases">
        <title>Zavarzinia sp. HR-AS.</title>
        <authorList>
            <person name="Lee Y."/>
            <person name="Jeon C.O."/>
        </authorList>
    </citation>
    <scope>NUCLEOTIDE SEQUENCE [LARGE SCALE GENOMIC DNA]</scope>
    <source>
        <strain evidence="3 4">HR-AS</strain>
    </source>
</reference>
<dbReference type="Proteomes" id="UP000245461">
    <property type="component" value="Unassembled WGS sequence"/>
</dbReference>
<keyword evidence="1" id="KW-0175">Coiled coil</keyword>
<evidence type="ECO:0000313" key="3">
    <source>
        <dbReference type="EMBL" id="PWR22761.1"/>
    </source>
</evidence>
<evidence type="ECO:0000256" key="1">
    <source>
        <dbReference type="SAM" id="Coils"/>
    </source>
</evidence>
<keyword evidence="2" id="KW-0472">Membrane</keyword>
<name>A0A317E7W9_9PROT</name>
<dbReference type="RefSeq" id="WP_109905290.1">
    <property type="nucleotide sequence ID" value="NZ_QGLE01000005.1"/>
</dbReference>
<feature type="transmembrane region" description="Helical" evidence="2">
    <location>
        <begin position="21"/>
        <end position="39"/>
    </location>
</feature>
<comment type="caution">
    <text evidence="3">The sequence shown here is derived from an EMBL/GenBank/DDBJ whole genome shotgun (WGS) entry which is preliminary data.</text>
</comment>
<dbReference type="AlphaFoldDB" id="A0A317E7W9"/>
<keyword evidence="4" id="KW-1185">Reference proteome</keyword>